<dbReference type="AlphaFoldDB" id="A0A7W3NG09"/>
<dbReference type="Pfam" id="PF03009">
    <property type="entry name" value="GDPD"/>
    <property type="match status" value="1"/>
</dbReference>
<dbReference type="PANTHER" id="PTHR43805">
    <property type="entry name" value="GLYCEROPHOSPHORYL DIESTER PHOSPHODIESTERASE"/>
    <property type="match status" value="1"/>
</dbReference>
<name>A0A7W3NG09_PRIAR</name>
<evidence type="ECO:0000313" key="3">
    <source>
        <dbReference type="Proteomes" id="UP000543174"/>
    </source>
</evidence>
<gene>
    <name evidence="2" type="ORF">HNP21_005480</name>
</gene>
<dbReference type="EMBL" id="JACJHT010000011">
    <property type="protein sequence ID" value="MBA9042345.1"/>
    <property type="molecule type" value="Genomic_DNA"/>
</dbReference>
<organism evidence="2 3">
    <name type="scientific">Priestia aryabhattai</name>
    <name type="common">Bacillus aryabhattai</name>
    <dbReference type="NCBI Taxonomy" id="412384"/>
    <lineage>
        <taxon>Bacteria</taxon>
        <taxon>Bacillati</taxon>
        <taxon>Bacillota</taxon>
        <taxon>Bacilli</taxon>
        <taxon>Bacillales</taxon>
        <taxon>Bacillaceae</taxon>
        <taxon>Priestia</taxon>
    </lineage>
</organism>
<evidence type="ECO:0000259" key="1">
    <source>
        <dbReference type="PROSITE" id="PS51704"/>
    </source>
</evidence>
<dbReference type="PROSITE" id="PS51704">
    <property type="entry name" value="GP_PDE"/>
    <property type="match status" value="1"/>
</dbReference>
<dbReference type="SUPFAM" id="SSF51695">
    <property type="entry name" value="PLC-like phosphodiesterases"/>
    <property type="match status" value="1"/>
</dbReference>
<feature type="domain" description="GP-PDE" evidence="1">
    <location>
        <begin position="61"/>
        <end position="326"/>
    </location>
</feature>
<dbReference type="Gene3D" id="3.20.20.190">
    <property type="entry name" value="Phosphatidylinositol (PI) phosphodiesterase"/>
    <property type="match status" value="1"/>
</dbReference>
<dbReference type="EC" id="3.1.4.46" evidence="2"/>
<dbReference type="InterPro" id="IPR017946">
    <property type="entry name" value="PLC-like_Pdiesterase_TIM-brl"/>
</dbReference>
<dbReference type="RefSeq" id="WP_182528003.1">
    <property type="nucleotide sequence ID" value="NZ_JACJHT010000011.1"/>
</dbReference>
<dbReference type="Proteomes" id="UP000543174">
    <property type="component" value="Unassembled WGS sequence"/>
</dbReference>
<reference evidence="2" key="1">
    <citation type="submission" date="2020-08" db="EMBL/GenBank/DDBJ databases">
        <title>Functional genomics of gut bacteria from endangered species of beetles.</title>
        <authorList>
            <person name="Carlos-Shanley C."/>
        </authorList>
    </citation>
    <scope>NUCLEOTIDE SEQUENCE [LARGE SCALE GENOMIC DNA]</scope>
    <source>
        <strain evidence="2">S00060</strain>
    </source>
</reference>
<dbReference type="CDD" id="cd08613">
    <property type="entry name" value="GDPD_GDE4_like_1"/>
    <property type="match status" value="1"/>
</dbReference>
<comment type="caution">
    <text evidence="2">The sequence shown here is derived from an EMBL/GenBank/DDBJ whole genome shotgun (WGS) entry which is preliminary data.</text>
</comment>
<accession>A0A7W3NG09</accession>
<sequence>MKLLKKVFKRKTTWFVFLIVIAFIYLNNSSLLAQKRESQPFLLAHRGVAQTFTMKGIQNDTCTAERIYKPEHNFLENTIPSMDAAFKDGADMVELDVHITKDNQFAVFHDWTVDCRTNGKGVTRDYTMAELKKLDIGYGYTADGGKTYPFRGKGINLMPSLNEVMEHFPHQAFLIHVKSNDPKEGRQLAKYLSQFSKKRLKNITVYGGDEPIDSLKKEMPNLKVMSKATMKDCLIPYIATGWTGYVPKACENTELHIPEKIGPFLWGWPSRFLNRMDDVDTRTIIVGGNGSEFSTGFDSIQDLKRLPDGYSGGIWTNRIDKIGDYYKTNEE</sequence>
<dbReference type="PANTHER" id="PTHR43805:SF1">
    <property type="entry name" value="GP-PDE DOMAIN-CONTAINING PROTEIN"/>
    <property type="match status" value="1"/>
</dbReference>
<dbReference type="InterPro" id="IPR030395">
    <property type="entry name" value="GP_PDE_dom"/>
</dbReference>
<proteinExistence type="predicted"/>
<protein>
    <submittedName>
        <fullName evidence="2">Glycerophosphoryl diester phosphodiesterase</fullName>
        <ecNumber evidence="2">3.1.4.46</ecNumber>
    </submittedName>
</protein>
<keyword evidence="3" id="KW-1185">Reference proteome</keyword>
<evidence type="ECO:0000313" key="2">
    <source>
        <dbReference type="EMBL" id="MBA9042345.1"/>
    </source>
</evidence>
<keyword evidence="2" id="KW-0378">Hydrolase</keyword>
<dbReference type="GO" id="GO:0006629">
    <property type="term" value="P:lipid metabolic process"/>
    <property type="evidence" value="ECO:0007669"/>
    <property type="project" value="InterPro"/>
</dbReference>
<dbReference type="GO" id="GO:0008889">
    <property type="term" value="F:glycerophosphodiester phosphodiesterase activity"/>
    <property type="evidence" value="ECO:0007669"/>
    <property type="project" value="UniProtKB-EC"/>
</dbReference>